<keyword evidence="7" id="KW-0479">Metal-binding</keyword>
<evidence type="ECO:0000256" key="6">
    <source>
        <dbReference type="ARBA" id="ARBA00022692"/>
    </source>
</evidence>
<dbReference type="EC" id="2.3.2.27" evidence="4"/>
<feature type="transmembrane region" description="Helical" evidence="14">
    <location>
        <begin position="1293"/>
        <end position="1317"/>
    </location>
</feature>
<feature type="transmembrane region" description="Helical" evidence="14">
    <location>
        <begin position="816"/>
        <end position="836"/>
    </location>
</feature>
<dbReference type="STRING" id="78915.A0A4P9XSZ1"/>
<dbReference type="InterPro" id="IPR056521">
    <property type="entry name" value="MARCHF6-like_C"/>
</dbReference>
<evidence type="ECO:0000256" key="7">
    <source>
        <dbReference type="ARBA" id="ARBA00022723"/>
    </source>
</evidence>
<evidence type="ECO:0000256" key="13">
    <source>
        <dbReference type="SAM" id="MobiDB-lite"/>
    </source>
</evidence>
<keyword evidence="10" id="KW-0862">Zinc</keyword>
<dbReference type="PANTHER" id="PTHR13145">
    <property type="entry name" value="SSM4 PROTEIN"/>
    <property type="match status" value="1"/>
</dbReference>
<dbReference type="PANTHER" id="PTHR13145:SF0">
    <property type="entry name" value="E3 UBIQUITIN-PROTEIN LIGASE MARCHF6"/>
    <property type="match status" value="1"/>
</dbReference>
<feature type="transmembrane region" description="Helical" evidence="14">
    <location>
        <begin position="1105"/>
        <end position="1124"/>
    </location>
</feature>
<comment type="catalytic activity">
    <reaction evidence="1">
        <text>S-ubiquitinyl-[E2 ubiquitin-conjugating enzyme]-L-cysteine + [acceptor protein]-L-lysine = [E2 ubiquitin-conjugating enzyme]-L-cysteine + N(6)-ubiquitinyl-[acceptor protein]-L-lysine.</text>
        <dbReference type="EC" id="2.3.2.27"/>
    </reaction>
</comment>
<feature type="compositionally biased region" description="Polar residues" evidence="13">
    <location>
        <begin position="1615"/>
        <end position="1629"/>
    </location>
</feature>
<feature type="transmembrane region" description="Helical" evidence="14">
    <location>
        <begin position="169"/>
        <end position="189"/>
    </location>
</feature>
<evidence type="ECO:0000256" key="3">
    <source>
        <dbReference type="ARBA" id="ARBA00004906"/>
    </source>
</evidence>
<gene>
    <name evidence="16" type="ORF">THASP1DRAFT_23027</name>
</gene>
<accession>A0A4P9XSZ1</accession>
<dbReference type="Proteomes" id="UP000271241">
    <property type="component" value="Unassembled WGS sequence"/>
</dbReference>
<keyword evidence="12 14" id="KW-0472">Membrane</keyword>
<dbReference type="GO" id="GO:0061630">
    <property type="term" value="F:ubiquitin protein ligase activity"/>
    <property type="evidence" value="ECO:0007669"/>
    <property type="project" value="UniProtKB-EC"/>
</dbReference>
<keyword evidence="11 14" id="KW-1133">Transmembrane helix</keyword>
<evidence type="ECO:0000256" key="9">
    <source>
        <dbReference type="ARBA" id="ARBA00022786"/>
    </source>
</evidence>
<dbReference type="InterPro" id="IPR011016">
    <property type="entry name" value="Znf_RING-CH"/>
</dbReference>
<dbReference type="Pfam" id="PF23113">
    <property type="entry name" value="MARCHF6_C"/>
    <property type="match status" value="1"/>
</dbReference>
<proteinExistence type="predicted"/>
<feature type="region of interest" description="Disordered" evidence="13">
    <location>
        <begin position="1574"/>
        <end position="1645"/>
    </location>
</feature>
<evidence type="ECO:0000256" key="2">
    <source>
        <dbReference type="ARBA" id="ARBA00004141"/>
    </source>
</evidence>
<keyword evidence="6 14" id="KW-0812">Transmembrane</keyword>
<evidence type="ECO:0000256" key="5">
    <source>
        <dbReference type="ARBA" id="ARBA00022679"/>
    </source>
</evidence>
<dbReference type="InterPro" id="IPR013083">
    <property type="entry name" value="Znf_RING/FYVE/PHD"/>
</dbReference>
<evidence type="ECO:0000256" key="12">
    <source>
        <dbReference type="ARBA" id="ARBA00023136"/>
    </source>
</evidence>
<dbReference type="CDD" id="cd16702">
    <property type="entry name" value="RING_CH-C4HC3_MARCH6"/>
    <property type="match status" value="1"/>
</dbReference>
<keyword evidence="8" id="KW-0863">Zinc-finger</keyword>
<dbReference type="OrthoDB" id="1108038at2759"/>
<name>A0A4P9XSZ1_9FUNG</name>
<dbReference type="GO" id="GO:0005789">
    <property type="term" value="C:endoplasmic reticulum membrane"/>
    <property type="evidence" value="ECO:0007669"/>
    <property type="project" value="TreeGrafter"/>
</dbReference>
<feature type="transmembrane region" description="Helical" evidence="14">
    <location>
        <begin position="1144"/>
        <end position="1162"/>
    </location>
</feature>
<dbReference type="Gene3D" id="3.30.40.10">
    <property type="entry name" value="Zinc/RING finger domain, C3HC4 (zinc finger)"/>
    <property type="match status" value="1"/>
</dbReference>
<evidence type="ECO:0000256" key="4">
    <source>
        <dbReference type="ARBA" id="ARBA00012483"/>
    </source>
</evidence>
<comment type="pathway">
    <text evidence="3">Protein modification; protein ubiquitination.</text>
</comment>
<feature type="compositionally biased region" description="Polar residues" evidence="13">
    <location>
        <begin position="1594"/>
        <end position="1606"/>
    </location>
</feature>
<dbReference type="SUPFAM" id="SSF57850">
    <property type="entry name" value="RING/U-box"/>
    <property type="match status" value="1"/>
</dbReference>
<dbReference type="Pfam" id="PF12906">
    <property type="entry name" value="RINGv"/>
    <property type="match status" value="1"/>
</dbReference>
<evidence type="ECO:0000313" key="17">
    <source>
        <dbReference type="Proteomes" id="UP000271241"/>
    </source>
</evidence>
<comment type="subcellular location">
    <subcellularLocation>
        <location evidence="2">Membrane</location>
        <topology evidence="2">Multi-pass membrane protein</topology>
    </subcellularLocation>
</comment>
<keyword evidence="9" id="KW-0833">Ubl conjugation pathway</keyword>
<feature type="transmembrane region" description="Helical" evidence="14">
    <location>
        <begin position="990"/>
        <end position="1014"/>
    </location>
</feature>
<dbReference type="GO" id="GO:0008270">
    <property type="term" value="F:zinc ion binding"/>
    <property type="evidence" value="ECO:0007669"/>
    <property type="project" value="UniProtKB-KW"/>
</dbReference>
<dbReference type="EMBL" id="KZ992542">
    <property type="protein sequence ID" value="RKP09102.1"/>
    <property type="molecule type" value="Genomic_DNA"/>
</dbReference>
<feature type="domain" description="RING-CH-type" evidence="15">
    <location>
        <begin position="80"/>
        <end position="141"/>
    </location>
</feature>
<sequence>MSSVLGIALASASPGILVSHTRTCIPPSFVFVLCVWLIRFRACCSGLRVAAIGDRCRCLLGRRCGRRRPTNLVLRAGVSMDGEETEICRVCRCEATPDQPLFYPCRCSGSIKYVHEDCLKEWLSHSRKRHCELCKHPFAFTRVYREDMPETIPLPLFARRAVARLVRSVVFALRILLAGAVWLIALPYATVWSLRALFWSGESVALGLSGTQLPEHVLQAREEERLARQANITFDGPNGVWRALFRATVHGVIRTTGDNTTAIPLSAQQADKLAVDEHQLIITVTRFFADCFEGQIIACLVVVVFVAGFLLREWILQNTLPPELQAPVEDVPANEQQLAADLPEHKMRRTTRWPMHAYGRHRTLEIGDGIVRVLPLPEHPQRRQQQQQQLVLQREIPMAWNGVQEIVMHDRLADSDVQPPRIQRHQLRVVDTAGIHPTATVKKSRCTRYHLLSLTDGVRRRGWSIQLYPRDLHSVWRSGEMDNAAVHRGAELNLSILDVLPHDQASDAHSSMELFVDPSASSPTEETPWVAASSTDVETSLADVIDDASPARDADSGSSAGMAPVLPDEAMQQQPDRPNDGDAVQTQGANGVVELGEPREGEAIVQDAEVPGANAEPDEANDVPANGGLLPGFFRQVQAWVLERMDDEDEDDRLEENDENAWEEMPPLDGNAVAANAVENVEFDAAPEAGAPAANGAAGDFGFANELGGDADQQANEMAGEEFDGVLEAMGIRGPVGLLFQNAALMALLVVLALASTAWMPYIVGKTFVLMSPMDYLTLPLRVLRYITDPVVDLMLDIWLPFCWRVCLVAVRPISWSLNILIDSTAAIFGIAVGLLPAPLRPDTLFNTAFSGLAADGQLAWANAYTEKALELTNQIAESLWTALSRHATAGAGTAEEALPVVAPAIGATANVTFTMAGWLLGDPKHETVVRLQERWQAFAYGNTSADNFLSVAIGYILIGIGLILYLAYTRNAYGHAVGNAVQQGFLMAALVVKVIFFVIVELIVFPTTCGILLDWATLPLFPGATVFTRIEFQLDAPFTSVFLHWFVGTGFMFFFSNFIIACRKIVRPGVMWFIRDPSDPQFHPMKEILERTAWTQLRKVGASALMYAAIIVFGFGGVVYALDRYTTGLLPLRWALNKPVSDFPVDLLVLHLVVPIVIAWTRPKRRFSACFAVWWRITAHALRLTSFMFGGRHPEEERQILESGPDGERTRRDGRLVLAPSFDGVPVRTGRRMLVPVDEAGRPLNPADRIAVDPNTPPEQRGDIVYLPPYFRVRASRFLFQQRLGKPIEHDAYAFFAGTLLLWLSIGAVELVLWMASVVSRSRRTNWQRLLRRTIRYAIQVQTSSDARKKVHYRVAVKRCLMLPIREPGAGQQVYFMWLQDWALGVLYAKIACHAALLFPDSVFSRTVTQLLTGNVDNWNVRDAIWRVVVPILARLGMVLVVPEAAARISLRLFNVEDDALEAQVHRLSHPILLAVYVLNLVFSHGRATLRSWMESIRDEEYLVGERLHNLNESATSPQPPQDAFVLSDAAPADGGEAAAAAATQVVPPEPVNQEEAETGKLMVHASLLDERHPADDDSAQPTSTWLADENDTASPLPTPKTTLDASAIAATMADTSPEQYPSISTVTDALGSAEQHAPFKPEE</sequence>
<dbReference type="PROSITE" id="PS51292">
    <property type="entry name" value="ZF_RING_CH"/>
    <property type="match status" value="1"/>
</dbReference>
<reference evidence="17" key="1">
    <citation type="journal article" date="2018" name="Nat. Microbiol.">
        <title>Leveraging single-cell genomics to expand the fungal tree of life.</title>
        <authorList>
            <person name="Ahrendt S.R."/>
            <person name="Quandt C.A."/>
            <person name="Ciobanu D."/>
            <person name="Clum A."/>
            <person name="Salamov A."/>
            <person name="Andreopoulos B."/>
            <person name="Cheng J.F."/>
            <person name="Woyke T."/>
            <person name="Pelin A."/>
            <person name="Henrissat B."/>
            <person name="Reynolds N.K."/>
            <person name="Benny G.L."/>
            <person name="Smith M.E."/>
            <person name="James T.Y."/>
            <person name="Grigoriev I.V."/>
        </authorList>
    </citation>
    <scope>NUCLEOTIDE SEQUENCE [LARGE SCALE GENOMIC DNA]</scope>
    <source>
        <strain evidence="17">RSA 1356</strain>
    </source>
</reference>
<evidence type="ECO:0000256" key="14">
    <source>
        <dbReference type="SAM" id="Phobius"/>
    </source>
</evidence>
<evidence type="ECO:0000259" key="15">
    <source>
        <dbReference type="PROSITE" id="PS51292"/>
    </source>
</evidence>
<feature type="region of interest" description="Disordered" evidence="13">
    <location>
        <begin position="1537"/>
        <end position="1558"/>
    </location>
</feature>
<dbReference type="SMART" id="SM00744">
    <property type="entry name" value="RINGv"/>
    <property type="match status" value="1"/>
</dbReference>
<feature type="transmembrane region" description="Helical" evidence="14">
    <location>
        <begin position="1043"/>
        <end position="1063"/>
    </location>
</feature>
<protein>
    <recommendedName>
        <fullName evidence="4">RING-type E3 ubiquitin transferase</fullName>
        <ecNumber evidence="4">2.3.2.27</ecNumber>
    </recommendedName>
</protein>
<keyword evidence="17" id="KW-1185">Reference proteome</keyword>
<dbReference type="GO" id="GO:0036503">
    <property type="term" value="P:ERAD pathway"/>
    <property type="evidence" value="ECO:0007669"/>
    <property type="project" value="TreeGrafter"/>
</dbReference>
<evidence type="ECO:0000256" key="8">
    <source>
        <dbReference type="ARBA" id="ARBA00022771"/>
    </source>
</evidence>
<feature type="transmembrane region" description="Helical" evidence="14">
    <location>
        <begin position="949"/>
        <end position="969"/>
    </location>
</feature>
<evidence type="ECO:0000256" key="1">
    <source>
        <dbReference type="ARBA" id="ARBA00000900"/>
    </source>
</evidence>
<evidence type="ECO:0000256" key="11">
    <source>
        <dbReference type="ARBA" id="ARBA00022989"/>
    </source>
</evidence>
<dbReference type="FunFam" id="3.30.40.10:FF:000287">
    <property type="entry name" value="RING finger membrane protein"/>
    <property type="match status" value="1"/>
</dbReference>
<evidence type="ECO:0000256" key="10">
    <source>
        <dbReference type="ARBA" id="ARBA00022833"/>
    </source>
</evidence>
<organism evidence="16 17">
    <name type="scientific">Thamnocephalis sphaerospora</name>
    <dbReference type="NCBI Taxonomy" id="78915"/>
    <lineage>
        <taxon>Eukaryota</taxon>
        <taxon>Fungi</taxon>
        <taxon>Fungi incertae sedis</taxon>
        <taxon>Zoopagomycota</taxon>
        <taxon>Zoopagomycotina</taxon>
        <taxon>Zoopagomycetes</taxon>
        <taxon>Zoopagales</taxon>
        <taxon>Sigmoideomycetaceae</taxon>
        <taxon>Thamnocephalis</taxon>
    </lineage>
</organism>
<feature type="transmembrane region" description="Helical" evidence="14">
    <location>
        <begin position="743"/>
        <end position="763"/>
    </location>
</feature>
<evidence type="ECO:0000313" key="16">
    <source>
        <dbReference type="EMBL" id="RKP09102.1"/>
    </source>
</evidence>
<keyword evidence="5" id="KW-0808">Transferase</keyword>